<evidence type="ECO:0000313" key="2">
    <source>
        <dbReference type="EMBL" id="CAD9423891.1"/>
    </source>
</evidence>
<gene>
    <name evidence="2" type="ORF">FPAR1323_LOCUS10672</name>
</gene>
<name>A0A7S2G0Q8_9STRA</name>
<sequence length="207" mass="22822">MSQAKKSLEAMPGAPPSYLKKKTMIKDRVGEVRSTSYVLPTTGHVYGKACQRDGEGAGEVLTTWVAATPSQPKESQRSFVKTNKKALLEGCITAEAQRVYAQDHPNIRFKQVSGKKAESVSVPYQGPFGIGTSGKDESIRPLIEVDYTSFNQDGADYPDLSRLSKKGRLPPPKATIASMGHDVRQRPVEEPKEPWVMRKFQNVKATQ</sequence>
<accession>A0A7S2G0Q8</accession>
<dbReference type="EMBL" id="HBGT01020319">
    <property type="protein sequence ID" value="CAD9423891.1"/>
    <property type="molecule type" value="Transcribed_RNA"/>
</dbReference>
<organism evidence="2">
    <name type="scientific">Florenciella parvula</name>
    <dbReference type="NCBI Taxonomy" id="236787"/>
    <lineage>
        <taxon>Eukaryota</taxon>
        <taxon>Sar</taxon>
        <taxon>Stramenopiles</taxon>
        <taxon>Ochrophyta</taxon>
        <taxon>Dictyochophyceae</taxon>
        <taxon>Florenciellales</taxon>
        <taxon>Florenciella</taxon>
    </lineage>
</organism>
<reference evidence="2" key="1">
    <citation type="submission" date="2021-01" db="EMBL/GenBank/DDBJ databases">
        <authorList>
            <person name="Corre E."/>
            <person name="Pelletier E."/>
            <person name="Niang G."/>
            <person name="Scheremetjew M."/>
            <person name="Finn R."/>
            <person name="Kale V."/>
            <person name="Holt S."/>
            <person name="Cochrane G."/>
            <person name="Meng A."/>
            <person name="Brown T."/>
            <person name="Cohen L."/>
        </authorList>
    </citation>
    <scope>NUCLEOTIDE SEQUENCE</scope>
    <source>
        <strain evidence="2">RCC1693</strain>
    </source>
</reference>
<dbReference type="PANTHER" id="PTHR28617:SF1">
    <property type="entry name" value="CILIA- AND FLAGELLA-ASSOCIATED PROTEIN 77"/>
    <property type="match status" value="1"/>
</dbReference>
<proteinExistence type="predicted"/>
<dbReference type="Pfam" id="PF14825">
    <property type="entry name" value="CFAP77"/>
    <property type="match status" value="1"/>
</dbReference>
<dbReference type="PANTHER" id="PTHR28617">
    <property type="entry name" value="CILIA- AND FLAGELLA-ASSOCIATED PROTEIN 77"/>
    <property type="match status" value="1"/>
</dbReference>
<feature type="region of interest" description="Disordered" evidence="1">
    <location>
        <begin position="156"/>
        <end position="193"/>
    </location>
</feature>
<protein>
    <submittedName>
        <fullName evidence="2">Uncharacterized protein</fullName>
    </submittedName>
</protein>
<feature type="compositionally biased region" description="Basic and acidic residues" evidence="1">
    <location>
        <begin position="181"/>
        <end position="193"/>
    </location>
</feature>
<dbReference type="AlphaFoldDB" id="A0A7S2G0Q8"/>
<dbReference type="InterPro" id="IPR029147">
    <property type="entry name" value="CFAP77"/>
</dbReference>
<evidence type="ECO:0000256" key="1">
    <source>
        <dbReference type="SAM" id="MobiDB-lite"/>
    </source>
</evidence>